<gene>
    <name evidence="3" type="ORF">AB1Y20_018974</name>
</gene>
<keyword evidence="4" id="KW-1185">Reference proteome</keyword>
<organism evidence="3 4">
    <name type="scientific">Prymnesium parvum</name>
    <name type="common">Toxic golden alga</name>
    <dbReference type="NCBI Taxonomy" id="97485"/>
    <lineage>
        <taxon>Eukaryota</taxon>
        <taxon>Haptista</taxon>
        <taxon>Haptophyta</taxon>
        <taxon>Prymnesiophyceae</taxon>
        <taxon>Prymnesiales</taxon>
        <taxon>Prymnesiaceae</taxon>
        <taxon>Prymnesium</taxon>
    </lineage>
</organism>
<reference evidence="3 4" key="1">
    <citation type="journal article" date="2024" name="Science">
        <title>Giant polyketide synthase enzymes in the biosynthesis of giant marine polyether toxins.</title>
        <authorList>
            <person name="Fallon T.R."/>
            <person name="Shende V.V."/>
            <person name="Wierzbicki I.H."/>
            <person name="Pendleton A.L."/>
            <person name="Watervoot N.F."/>
            <person name="Auber R.P."/>
            <person name="Gonzalez D.J."/>
            <person name="Wisecaver J.H."/>
            <person name="Moore B.S."/>
        </authorList>
    </citation>
    <scope>NUCLEOTIDE SEQUENCE [LARGE SCALE GENOMIC DNA]</scope>
    <source>
        <strain evidence="3 4">12B1</strain>
    </source>
</reference>
<dbReference type="Pfam" id="PF00566">
    <property type="entry name" value="RabGAP-TBC"/>
    <property type="match status" value="1"/>
</dbReference>
<evidence type="ECO:0000259" key="2">
    <source>
        <dbReference type="PROSITE" id="PS50086"/>
    </source>
</evidence>
<dbReference type="InterPro" id="IPR035969">
    <property type="entry name" value="Rab-GAP_TBC_sf"/>
</dbReference>
<dbReference type="PANTHER" id="PTHR22957:SF657">
    <property type="entry name" value="PH DOMAIN-CONTAINING PROTEIN"/>
    <property type="match status" value="1"/>
</dbReference>
<dbReference type="PROSITE" id="PS50086">
    <property type="entry name" value="TBC_RABGAP"/>
    <property type="match status" value="1"/>
</dbReference>
<dbReference type="GO" id="GO:0005096">
    <property type="term" value="F:GTPase activator activity"/>
    <property type="evidence" value="ECO:0007669"/>
    <property type="project" value="TreeGrafter"/>
</dbReference>
<feature type="region of interest" description="Disordered" evidence="1">
    <location>
        <begin position="56"/>
        <end position="78"/>
    </location>
</feature>
<comment type="caution">
    <text evidence="3">The sequence shown here is derived from an EMBL/GenBank/DDBJ whole genome shotgun (WGS) entry which is preliminary data.</text>
</comment>
<dbReference type="AlphaFoldDB" id="A0AB34JT55"/>
<dbReference type="Gene3D" id="1.10.472.80">
    <property type="entry name" value="Ypt/Rab-GAP domain of gyp1p, domain 3"/>
    <property type="match status" value="1"/>
</dbReference>
<dbReference type="PANTHER" id="PTHR22957">
    <property type="entry name" value="TBC1 DOMAIN FAMILY MEMBER GTPASE-ACTIVATING PROTEIN"/>
    <property type="match status" value="1"/>
</dbReference>
<proteinExistence type="predicted"/>
<sequence>MSSSDAPRKTASITIKRWSPLRRDRLASADAEPHQHKLSTPPRMRWVQLLSSHDDESFSTAPTMGARRDSVTSLESASTPPMAQRLLAYATRWPLRIGALELRSKSPRSYEAYTEMTPREDDAEQIAADVDRSSVDGLEELAVPWFDPAEHCAALSRLLRAFCVRSPGGYCQGMNFSAAVFLMVMQHGVDEHSRRPSGSSSSAAPHADRGVWGKDPELALCGAEEMAFWTFVALLERLLPADFFLLPSMAGLQCDVRVLQQLARTEIRVLQLAGVNEDDLAAVLKLTAYKWLIPCFVNQLPIATLLAYWEKLLLRAPPQVQGEPLLGVSSAHLQLSLALLHECAEELLSILITHPNEAMGLAFNMLLDHALARHDAARLLQLASRFELNHHQLSYLRSHLRHGTQSGHADASLSGVQSAIVSLLSEHRQSLRVVQLARESILIAPLPPPPFKVACSVPQHYGQFVSMCTLTFVAFCLWTSRALVSAIPRRPRTRIALPE</sequence>
<dbReference type="SMART" id="SM00164">
    <property type="entry name" value="TBC"/>
    <property type="match status" value="1"/>
</dbReference>
<dbReference type="Proteomes" id="UP001515480">
    <property type="component" value="Unassembled WGS sequence"/>
</dbReference>
<accession>A0AB34JT55</accession>
<dbReference type="Gene3D" id="1.10.8.270">
    <property type="entry name" value="putative rabgap domain of human tbc1 domain family member 14 like domains"/>
    <property type="match status" value="1"/>
</dbReference>
<dbReference type="EMBL" id="JBGBPQ010000005">
    <property type="protein sequence ID" value="KAL1524063.1"/>
    <property type="molecule type" value="Genomic_DNA"/>
</dbReference>
<evidence type="ECO:0000313" key="3">
    <source>
        <dbReference type="EMBL" id="KAL1524063.1"/>
    </source>
</evidence>
<feature type="domain" description="Rab-GAP TBC" evidence="2">
    <location>
        <begin position="83"/>
        <end position="316"/>
    </location>
</feature>
<protein>
    <recommendedName>
        <fullName evidence="2">Rab-GAP TBC domain-containing protein</fullName>
    </recommendedName>
</protein>
<dbReference type="SUPFAM" id="SSF47923">
    <property type="entry name" value="Ypt/Rab-GAP domain of gyp1p"/>
    <property type="match status" value="2"/>
</dbReference>
<dbReference type="InterPro" id="IPR000195">
    <property type="entry name" value="Rab-GAP-TBC_dom"/>
</dbReference>
<name>A0AB34JT55_PRYPA</name>
<evidence type="ECO:0000256" key="1">
    <source>
        <dbReference type="SAM" id="MobiDB-lite"/>
    </source>
</evidence>
<evidence type="ECO:0000313" key="4">
    <source>
        <dbReference type="Proteomes" id="UP001515480"/>
    </source>
</evidence>